<sequence>MTLMFPLCVTFLVSLSQMDAQSSKKGKDTIDKQVNCIYHNMEYVNCTWKLKEGSAHGVNSTFYYGFAESDFHKKLCSLNKQNQSCELRKRKKAHKWLWLYITTSNNFTLLAMNSFQLQNHGPHRLINEETNSSNLNCTYYDNGNLNCMWAQDKETVYHSEYEVNYMFSISPLQMKQCDRYLQTQRFNGSCLLFEDSNVFTSNWFYVYIIDSNNYTIVKPHTFVLMEEVKLSPPQNLSANLTGKETILLTWDLPKNQKQEWLQYAMRYKSNMDSNWKVEEFQRQSFTLTSVDPTKYYTFHLRSRLNHMYAQKCYWSEWGPMLIWRQTIVADPPRFNSFIMILALAAVLGIVIVGCVLYKVKRVNTHIIPGIPDPKHSFVELFEDYNGNFQEWIGVSKYLTTDSQSECSPVECQIEEEPEKLKLKQEDSQQPPLDKTGRSDSVLESINEEKEKSVNDAANSRLLVPENAMIDMSKVIVGENMYVRL</sequence>
<keyword evidence="4 11" id="KW-0732">Signal</keyword>
<keyword evidence="6 10" id="KW-0472">Membrane</keyword>
<evidence type="ECO:0000259" key="12">
    <source>
        <dbReference type="PROSITE" id="PS50853"/>
    </source>
</evidence>
<reference evidence="13" key="1">
    <citation type="journal article" date="2014" name="Nature">
        <title>Elephant shark genome provides unique insights into gnathostome evolution.</title>
        <authorList>
            <consortium name="International Elephant Shark Genome Sequencing Consortium"/>
            <person name="Venkatesh B."/>
            <person name="Lee A.P."/>
            <person name="Ravi V."/>
            <person name="Maurya A.K."/>
            <person name="Lian M.M."/>
            <person name="Swann J.B."/>
            <person name="Ohta Y."/>
            <person name="Flajnik M.F."/>
            <person name="Sutoh Y."/>
            <person name="Kasahara M."/>
            <person name="Hoon S."/>
            <person name="Gangu V."/>
            <person name="Roy S.W."/>
            <person name="Irimia M."/>
            <person name="Korzh V."/>
            <person name="Kondrychyn I."/>
            <person name="Lim Z.W."/>
            <person name="Tay B.H."/>
            <person name="Tohari S."/>
            <person name="Kong K.W."/>
            <person name="Ho S."/>
            <person name="Lorente-Galdos B."/>
            <person name="Quilez J."/>
            <person name="Marques-Bonet T."/>
            <person name="Raney B.J."/>
            <person name="Ingham P.W."/>
            <person name="Tay A."/>
            <person name="Hillier L.W."/>
            <person name="Minx P."/>
            <person name="Boehm T."/>
            <person name="Wilson R.K."/>
            <person name="Brenner S."/>
            <person name="Warren W.C."/>
        </authorList>
    </citation>
    <scope>NUCLEOTIDE SEQUENCE</scope>
    <source>
        <tissue evidence="13">Spleen</tissue>
    </source>
</reference>
<evidence type="ECO:0000256" key="8">
    <source>
        <dbReference type="ARBA" id="ARBA00023180"/>
    </source>
</evidence>
<evidence type="ECO:0000256" key="4">
    <source>
        <dbReference type="ARBA" id="ARBA00022729"/>
    </source>
</evidence>
<dbReference type="Pfam" id="PF21605">
    <property type="entry name" value="CRLF2-like_D2"/>
    <property type="match status" value="1"/>
</dbReference>
<dbReference type="AlphaFoldDB" id="V9NJE8"/>
<dbReference type="PANTHER" id="PTHR23037:SF47">
    <property type="entry name" value="INTERLEUKIN 2 RECEPTOR SUBUNIT GAMMA"/>
    <property type="match status" value="1"/>
</dbReference>
<comment type="similarity">
    <text evidence="2">Belongs to the type I cytokine receptor family. Type 5 subfamily.</text>
</comment>
<dbReference type="GO" id="GO:0009897">
    <property type="term" value="C:external side of plasma membrane"/>
    <property type="evidence" value="ECO:0007669"/>
    <property type="project" value="TreeGrafter"/>
</dbReference>
<dbReference type="Pfam" id="PF21604">
    <property type="entry name" value="CRLF2_D1"/>
    <property type="match status" value="1"/>
</dbReference>
<organism evidence="13">
    <name type="scientific">Ginglymostoma cirratum</name>
    <name type="common">Nurse shark</name>
    <name type="synonym">Squalus cirratus</name>
    <dbReference type="NCBI Taxonomy" id="7801"/>
    <lineage>
        <taxon>Eukaryota</taxon>
        <taxon>Metazoa</taxon>
        <taxon>Chordata</taxon>
        <taxon>Craniata</taxon>
        <taxon>Vertebrata</taxon>
        <taxon>Chondrichthyes</taxon>
        <taxon>Elasmobranchii</taxon>
        <taxon>Galeomorphii</taxon>
        <taxon>Galeoidea</taxon>
        <taxon>Orectolobiformes</taxon>
        <taxon>Ginglymostomatidae</taxon>
        <taxon>Ginglymostoma</taxon>
    </lineage>
</organism>
<keyword evidence="7 13" id="KW-0675">Receptor</keyword>
<dbReference type="InterPro" id="IPR003961">
    <property type="entry name" value="FN3_dom"/>
</dbReference>
<gene>
    <name evidence="13" type="primary">IL2RG</name>
</gene>
<feature type="region of interest" description="Disordered" evidence="9">
    <location>
        <begin position="421"/>
        <end position="453"/>
    </location>
</feature>
<evidence type="ECO:0000313" key="13">
    <source>
        <dbReference type="EMBL" id="AGQ17905.1"/>
    </source>
</evidence>
<dbReference type="CDD" id="cd00063">
    <property type="entry name" value="FN3"/>
    <property type="match status" value="1"/>
</dbReference>
<feature type="signal peptide" evidence="11">
    <location>
        <begin position="1"/>
        <end position="20"/>
    </location>
</feature>
<evidence type="ECO:0000256" key="3">
    <source>
        <dbReference type="ARBA" id="ARBA00022692"/>
    </source>
</evidence>
<protein>
    <submittedName>
        <fullName evidence="13">Interleukin 2 receptor, gamma</fullName>
    </submittedName>
</protein>
<evidence type="ECO:0000256" key="9">
    <source>
        <dbReference type="SAM" id="MobiDB-lite"/>
    </source>
</evidence>
<evidence type="ECO:0000256" key="2">
    <source>
        <dbReference type="ARBA" id="ARBA00008159"/>
    </source>
</evidence>
<evidence type="ECO:0000256" key="5">
    <source>
        <dbReference type="ARBA" id="ARBA00022989"/>
    </source>
</evidence>
<comment type="subcellular location">
    <subcellularLocation>
        <location evidence="1">Membrane</location>
        <topology evidence="1">Single-pass type I membrane protein</topology>
    </subcellularLocation>
</comment>
<dbReference type="SUPFAM" id="SSF49265">
    <property type="entry name" value="Fibronectin type III"/>
    <property type="match status" value="3"/>
</dbReference>
<dbReference type="EMBL" id="KC814626">
    <property type="protein sequence ID" value="AGQ17905.1"/>
    <property type="molecule type" value="mRNA"/>
</dbReference>
<name>V9NJE8_GINCI</name>
<feature type="transmembrane region" description="Helical" evidence="10">
    <location>
        <begin position="337"/>
        <end position="357"/>
    </location>
</feature>
<dbReference type="GO" id="GO:0004896">
    <property type="term" value="F:cytokine receptor activity"/>
    <property type="evidence" value="ECO:0007669"/>
    <property type="project" value="TreeGrafter"/>
</dbReference>
<dbReference type="Pfam" id="PF09240">
    <property type="entry name" value="IL6Ra-bind"/>
    <property type="match status" value="1"/>
</dbReference>
<dbReference type="InterPro" id="IPR036116">
    <property type="entry name" value="FN3_sf"/>
</dbReference>
<dbReference type="Gene3D" id="2.60.40.10">
    <property type="entry name" value="Immunoglobulins"/>
    <property type="match status" value="3"/>
</dbReference>
<dbReference type="InterPro" id="IPR013783">
    <property type="entry name" value="Ig-like_fold"/>
</dbReference>
<dbReference type="InterPro" id="IPR048651">
    <property type="entry name" value="CRLF2-like_D1"/>
</dbReference>
<evidence type="ECO:0000256" key="10">
    <source>
        <dbReference type="SAM" id="Phobius"/>
    </source>
</evidence>
<proteinExistence type="evidence at transcript level"/>
<keyword evidence="5 10" id="KW-1133">Transmembrane helix</keyword>
<keyword evidence="8" id="KW-0325">Glycoprotein</keyword>
<dbReference type="InterPro" id="IPR015321">
    <property type="entry name" value="TypeI_recpt_CBD"/>
</dbReference>
<evidence type="ECO:0000256" key="6">
    <source>
        <dbReference type="ARBA" id="ARBA00023136"/>
    </source>
</evidence>
<keyword evidence="3 10" id="KW-0812">Transmembrane</keyword>
<evidence type="ECO:0000256" key="7">
    <source>
        <dbReference type="ARBA" id="ARBA00023170"/>
    </source>
</evidence>
<evidence type="ECO:0000256" key="1">
    <source>
        <dbReference type="ARBA" id="ARBA00004479"/>
    </source>
</evidence>
<accession>V9NJE8</accession>
<feature type="domain" description="Fibronectin type-III" evidence="12">
    <location>
        <begin position="232"/>
        <end position="325"/>
    </location>
</feature>
<dbReference type="PANTHER" id="PTHR23037">
    <property type="entry name" value="CYTOKINE RECEPTOR"/>
    <property type="match status" value="1"/>
</dbReference>
<feature type="chain" id="PRO_5004780480" evidence="11">
    <location>
        <begin position="21"/>
        <end position="484"/>
    </location>
</feature>
<dbReference type="PROSITE" id="PS50853">
    <property type="entry name" value="FN3"/>
    <property type="match status" value="1"/>
</dbReference>
<evidence type="ECO:0000256" key="11">
    <source>
        <dbReference type="SAM" id="SignalP"/>
    </source>
</evidence>
<dbReference type="InterPro" id="IPR048648">
    <property type="entry name" value="CRLF2-like_D2"/>
</dbReference>